<feature type="region of interest" description="Disordered" evidence="1">
    <location>
        <begin position="112"/>
        <end position="138"/>
    </location>
</feature>
<organism evidence="4 5">
    <name type="scientific">Limulus polyphemus</name>
    <name type="common">Atlantic horseshoe crab</name>
    <dbReference type="NCBI Taxonomy" id="6850"/>
    <lineage>
        <taxon>Eukaryota</taxon>
        <taxon>Metazoa</taxon>
        <taxon>Ecdysozoa</taxon>
        <taxon>Arthropoda</taxon>
        <taxon>Chelicerata</taxon>
        <taxon>Merostomata</taxon>
        <taxon>Xiphosura</taxon>
        <taxon>Limulidae</taxon>
        <taxon>Limulus</taxon>
    </lineage>
</organism>
<evidence type="ECO:0000313" key="4">
    <source>
        <dbReference type="Proteomes" id="UP000694941"/>
    </source>
</evidence>
<dbReference type="Gene3D" id="1.20.58.390">
    <property type="entry name" value="Neurotransmitter-gated ion-channel transmembrane domain"/>
    <property type="match status" value="1"/>
</dbReference>
<dbReference type="GeneID" id="106474388"/>
<keyword evidence="4" id="KW-1185">Reference proteome</keyword>
<gene>
    <name evidence="5" type="primary">LOC106474388</name>
</gene>
<evidence type="ECO:0000313" key="5">
    <source>
        <dbReference type="RefSeq" id="XP_013790532.1"/>
    </source>
</evidence>
<protein>
    <submittedName>
        <fullName evidence="5">Glycine receptor subunit alphaZ1-like</fullName>
    </submittedName>
</protein>
<feature type="transmembrane region" description="Helical" evidence="2">
    <location>
        <begin position="12"/>
        <end position="34"/>
    </location>
</feature>
<keyword evidence="2" id="KW-0812">Transmembrane</keyword>
<evidence type="ECO:0000256" key="2">
    <source>
        <dbReference type="SAM" id="Phobius"/>
    </source>
</evidence>
<proteinExistence type="predicted"/>
<feature type="domain" description="Neurotransmitter-gated ion-channel transmembrane" evidence="3">
    <location>
        <begin position="17"/>
        <end position="97"/>
    </location>
</feature>
<keyword evidence="2" id="KW-0472">Membrane</keyword>
<dbReference type="Pfam" id="PF02932">
    <property type="entry name" value="Neur_chan_memb"/>
    <property type="match status" value="1"/>
</dbReference>
<feature type="transmembrane region" description="Helical" evidence="2">
    <location>
        <begin position="191"/>
        <end position="211"/>
    </location>
</feature>
<dbReference type="RefSeq" id="XP_013790532.1">
    <property type="nucleotide sequence ID" value="XM_013935078.2"/>
</dbReference>
<sequence>MARFILIRRRGYFILQIYAPCAMIVGASWVAFWINRHDAAGRVAVGAMTVLTLVTMGFGGRASLPKVAYPTALDWFVIMCFAFVFAAMVEYACVQLMERFDAERLRKCLQHRENPDHSEEDSKSDEVNPELSTGGQEDAEELGLNIKSDRSFTNTFRNRFRRKKKKKKYEEISNCEILPSRADQVDAYSRVVFPLTFAILNLLYWVLYLYIIDDEIPEDLAQQEL</sequence>
<feature type="compositionally biased region" description="Basic and acidic residues" evidence="1">
    <location>
        <begin position="112"/>
        <end position="126"/>
    </location>
</feature>
<dbReference type="PANTHER" id="PTHR18945">
    <property type="entry name" value="NEUROTRANSMITTER GATED ION CHANNEL"/>
    <property type="match status" value="1"/>
</dbReference>
<dbReference type="Proteomes" id="UP000694941">
    <property type="component" value="Unplaced"/>
</dbReference>
<feature type="transmembrane region" description="Helical" evidence="2">
    <location>
        <begin position="72"/>
        <end position="97"/>
    </location>
</feature>
<dbReference type="InterPro" id="IPR006028">
    <property type="entry name" value="GABAA/Glycine_rcpt"/>
</dbReference>
<dbReference type="CDD" id="cd19049">
    <property type="entry name" value="LGIC_TM_anion"/>
    <property type="match status" value="1"/>
</dbReference>
<accession>A0ABM1BXH4</accession>
<keyword evidence="2" id="KW-1133">Transmembrane helix</keyword>
<dbReference type="InterPro" id="IPR036719">
    <property type="entry name" value="Neuro-gated_channel_TM_sf"/>
</dbReference>
<dbReference type="InterPro" id="IPR038050">
    <property type="entry name" value="Neuro_actylchol_rec"/>
</dbReference>
<dbReference type="InterPro" id="IPR006029">
    <property type="entry name" value="Neurotrans-gated_channel_TM"/>
</dbReference>
<evidence type="ECO:0000259" key="3">
    <source>
        <dbReference type="Pfam" id="PF02932"/>
    </source>
</evidence>
<dbReference type="PRINTS" id="PR00253">
    <property type="entry name" value="GABAARECEPTR"/>
</dbReference>
<evidence type="ECO:0000256" key="1">
    <source>
        <dbReference type="SAM" id="MobiDB-lite"/>
    </source>
</evidence>
<name>A0ABM1BXH4_LIMPO</name>
<dbReference type="SUPFAM" id="SSF90112">
    <property type="entry name" value="Neurotransmitter-gated ion-channel transmembrane pore"/>
    <property type="match status" value="1"/>
</dbReference>
<dbReference type="InterPro" id="IPR006201">
    <property type="entry name" value="Neur_channel"/>
</dbReference>
<reference evidence="5" key="1">
    <citation type="submission" date="2025-08" db="UniProtKB">
        <authorList>
            <consortium name="RefSeq"/>
        </authorList>
    </citation>
    <scope>IDENTIFICATION</scope>
    <source>
        <tissue evidence="5">Muscle</tissue>
    </source>
</reference>